<keyword evidence="8" id="KW-0408">Iron</keyword>
<dbReference type="PANTHER" id="PTHR30573">
    <property type="entry name" value="QUINOLINATE SYNTHETASE A"/>
    <property type="match status" value="1"/>
</dbReference>
<proteinExistence type="predicted"/>
<evidence type="ECO:0000256" key="7">
    <source>
        <dbReference type="ARBA" id="ARBA00022723"/>
    </source>
</evidence>
<evidence type="ECO:0000256" key="1">
    <source>
        <dbReference type="ARBA" id="ARBA00001966"/>
    </source>
</evidence>
<organism evidence="11 12">
    <name type="scientific">Novispirillum itersonii</name>
    <name type="common">Aquaspirillum itersonii</name>
    <dbReference type="NCBI Taxonomy" id="189"/>
    <lineage>
        <taxon>Bacteria</taxon>
        <taxon>Pseudomonadati</taxon>
        <taxon>Pseudomonadota</taxon>
        <taxon>Alphaproteobacteria</taxon>
        <taxon>Rhodospirillales</taxon>
        <taxon>Novispirillaceae</taxon>
        <taxon>Novispirillum</taxon>
    </lineage>
</organism>
<protein>
    <recommendedName>
        <fullName evidence="3 10">Quinolinate synthase</fullName>
        <ecNumber evidence="3 10">2.5.1.72</ecNumber>
    </recommendedName>
</protein>
<evidence type="ECO:0000256" key="10">
    <source>
        <dbReference type="NCBIfam" id="TIGR00550"/>
    </source>
</evidence>
<evidence type="ECO:0000256" key="9">
    <source>
        <dbReference type="ARBA" id="ARBA00023014"/>
    </source>
</evidence>
<keyword evidence="7" id="KW-0479">Metal-binding</keyword>
<comment type="caution">
    <text evidence="11">The sequence shown here is derived from an EMBL/GenBank/DDBJ whole genome shotgun (WGS) entry which is preliminary data.</text>
</comment>
<evidence type="ECO:0000256" key="2">
    <source>
        <dbReference type="ARBA" id="ARBA00005065"/>
    </source>
</evidence>
<keyword evidence="6 11" id="KW-0808">Transferase</keyword>
<evidence type="ECO:0000256" key="4">
    <source>
        <dbReference type="ARBA" id="ARBA00022485"/>
    </source>
</evidence>
<dbReference type="NCBIfam" id="TIGR00550">
    <property type="entry name" value="nadA"/>
    <property type="match status" value="1"/>
</dbReference>
<dbReference type="UniPathway" id="UPA00253">
    <property type="reaction ID" value="UER00327"/>
</dbReference>
<dbReference type="EC" id="2.5.1.72" evidence="3 10"/>
<dbReference type="SUPFAM" id="SSF142754">
    <property type="entry name" value="NadA-like"/>
    <property type="match status" value="1"/>
</dbReference>
<dbReference type="RefSeq" id="WP_184264334.1">
    <property type="nucleotide sequence ID" value="NZ_JACIIX010000011.1"/>
</dbReference>
<dbReference type="EMBL" id="JACIIX010000011">
    <property type="protein sequence ID" value="MBB6211514.1"/>
    <property type="molecule type" value="Genomic_DNA"/>
</dbReference>
<dbReference type="NCBIfam" id="NF006878">
    <property type="entry name" value="PRK09375.1-2"/>
    <property type="match status" value="1"/>
</dbReference>
<comment type="pathway">
    <text evidence="2">Cofactor biosynthesis; NAD(+) biosynthesis; quinolinate from iminoaspartate: step 1/1.</text>
</comment>
<keyword evidence="9" id="KW-0411">Iron-sulfur</keyword>
<keyword evidence="5" id="KW-0662">Pyridine nucleotide biosynthesis</keyword>
<dbReference type="InterPro" id="IPR003473">
    <property type="entry name" value="NadA"/>
</dbReference>
<evidence type="ECO:0000313" key="12">
    <source>
        <dbReference type="Proteomes" id="UP000544872"/>
    </source>
</evidence>
<evidence type="ECO:0000313" key="11">
    <source>
        <dbReference type="EMBL" id="MBB6211514.1"/>
    </source>
</evidence>
<dbReference type="Gene3D" id="3.40.50.10800">
    <property type="entry name" value="NadA-like"/>
    <property type="match status" value="3"/>
</dbReference>
<dbReference type="GO" id="GO:0005829">
    <property type="term" value="C:cytosol"/>
    <property type="evidence" value="ECO:0007669"/>
    <property type="project" value="TreeGrafter"/>
</dbReference>
<keyword evidence="12" id="KW-1185">Reference proteome</keyword>
<dbReference type="AlphaFoldDB" id="A0A7W9ZJR8"/>
<comment type="cofactor">
    <cofactor evidence="1">
        <name>[4Fe-4S] cluster</name>
        <dbReference type="ChEBI" id="CHEBI:49883"/>
    </cofactor>
</comment>
<dbReference type="GO" id="GO:0008987">
    <property type="term" value="F:quinolinate synthetase A activity"/>
    <property type="evidence" value="ECO:0007669"/>
    <property type="project" value="UniProtKB-UniRule"/>
</dbReference>
<dbReference type="GO" id="GO:0034628">
    <property type="term" value="P:'de novo' NAD+ biosynthetic process from L-aspartate"/>
    <property type="evidence" value="ECO:0007669"/>
    <property type="project" value="TreeGrafter"/>
</dbReference>
<dbReference type="GO" id="GO:0046872">
    <property type="term" value="F:metal ion binding"/>
    <property type="evidence" value="ECO:0007669"/>
    <property type="project" value="UniProtKB-KW"/>
</dbReference>
<dbReference type="InterPro" id="IPR036094">
    <property type="entry name" value="NadA_sf"/>
</dbReference>
<dbReference type="NCBIfam" id="NF006879">
    <property type="entry name" value="PRK09375.1-4"/>
    <property type="match status" value="1"/>
</dbReference>
<reference evidence="11 12" key="1">
    <citation type="submission" date="2020-08" db="EMBL/GenBank/DDBJ databases">
        <title>Genomic Encyclopedia of Type Strains, Phase IV (KMG-IV): sequencing the most valuable type-strain genomes for metagenomic binning, comparative biology and taxonomic classification.</title>
        <authorList>
            <person name="Goeker M."/>
        </authorList>
    </citation>
    <scope>NUCLEOTIDE SEQUENCE [LARGE SCALE GENOMIC DNA]</scope>
    <source>
        <strain evidence="11 12">DSM 11590</strain>
    </source>
</reference>
<evidence type="ECO:0000256" key="6">
    <source>
        <dbReference type="ARBA" id="ARBA00022679"/>
    </source>
</evidence>
<dbReference type="PANTHER" id="PTHR30573:SF0">
    <property type="entry name" value="QUINOLINATE SYNTHASE, CHLOROPLASTIC"/>
    <property type="match status" value="1"/>
</dbReference>
<dbReference type="GO" id="GO:0051539">
    <property type="term" value="F:4 iron, 4 sulfur cluster binding"/>
    <property type="evidence" value="ECO:0007669"/>
    <property type="project" value="UniProtKB-KW"/>
</dbReference>
<evidence type="ECO:0000256" key="5">
    <source>
        <dbReference type="ARBA" id="ARBA00022642"/>
    </source>
</evidence>
<accession>A0A7W9ZJR8</accession>
<dbReference type="Pfam" id="PF02445">
    <property type="entry name" value="NadA"/>
    <property type="match status" value="1"/>
</dbReference>
<evidence type="ECO:0000256" key="3">
    <source>
        <dbReference type="ARBA" id="ARBA00012669"/>
    </source>
</evidence>
<dbReference type="Proteomes" id="UP000544872">
    <property type="component" value="Unassembled WGS sequence"/>
</dbReference>
<name>A0A7W9ZJR8_NOVIT</name>
<evidence type="ECO:0000256" key="8">
    <source>
        <dbReference type="ARBA" id="ARBA00023004"/>
    </source>
</evidence>
<sequence>MTVQPRLDLDAVYGRMRDSLTPVEWKLIVPVVEEIHRLKAERNAVILAHNYMKPEIFHGVADIVGDSLALAQKAVGTEADVIVMAGVHFMAETAKVLNPHKVVLMPDMRAGCSLADSITAADVRALRAKHPGVPVCVYVNTSAEVKAEADICCTSGNAVKIVEAIAAETGSDSVLFLPDKYLAAYVQSQTKVKIIPFDGACEVHEQYSASDITSIRADYDGDITVIAHPECPSEVIGAADFAGSTAQMADFVAKEKPARVLLITECSMGDNLIAANPAVEFVRSCHMCPHMKRITLDNIAASLRTLEPRVEVPAHLIERSRASVERMLSVGR</sequence>
<keyword evidence="4" id="KW-0004">4Fe-4S</keyword>
<gene>
    <name evidence="11" type="ORF">FHS48_002953</name>
</gene>